<keyword evidence="1" id="KW-1133">Transmembrane helix</keyword>
<keyword evidence="1" id="KW-0812">Transmembrane</keyword>
<name>A0ABT6Q9P2_9PROT</name>
<keyword evidence="3" id="KW-0328">Glycosyltransferase</keyword>
<dbReference type="PANTHER" id="PTHR43646">
    <property type="entry name" value="GLYCOSYLTRANSFERASE"/>
    <property type="match status" value="1"/>
</dbReference>
<evidence type="ECO:0000259" key="2">
    <source>
        <dbReference type="Pfam" id="PF00535"/>
    </source>
</evidence>
<gene>
    <name evidence="3" type="ORF">QJV33_06505</name>
</gene>
<organism evidence="3 4">
    <name type="scientific">Commensalibacter nepenthis</name>
    <dbReference type="NCBI Taxonomy" id="3043872"/>
    <lineage>
        <taxon>Bacteria</taxon>
        <taxon>Pseudomonadati</taxon>
        <taxon>Pseudomonadota</taxon>
        <taxon>Alphaproteobacteria</taxon>
        <taxon>Acetobacterales</taxon>
        <taxon>Acetobacteraceae</taxon>
    </lineage>
</organism>
<dbReference type="InterPro" id="IPR001173">
    <property type="entry name" value="Glyco_trans_2-like"/>
</dbReference>
<dbReference type="InterPro" id="IPR017832">
    <property type="entry name" value="Glyco_trans_2_hopen-assoc_HpnB"/>
</dbReference>
<sequence>MIMMIVALCSLALWILLFLFHGRFWQRGPILYACTQSTVDAGKEWPDVFVVIPARDEAETIERVTHSLLQQDYLGRYKVLVVDDASTDRTGDIVRTYQKNLSPSIQNRLEIIETSLRPAGWSGKLWALSTGVDYIKQHNSVKDAFFFFTDADIEHNSTHLTSLVNKALIDQLDQASEMVQLRCENMYEKIFIPAFVYFFCMLYPFSQVNKKSSSVAAGAGGTVLLRSGMLEKIGGIAALKSALIDDVTLASLVKQNGGHIYLGHSSLARSLRPYEVLSDIWNMITRTAYVQLRYSILLLLLTILLMSLMWFVPFIQIVTARGVTQQIAIASYCISIGSFIPTLSRFRLSFLWIFALPLIALFYLLATIGSAINYYRGKGMTWKGRAYTAPAIGKDKKELHIELPDMVSSDKIQQTKTQSDN</sequence>
<keyword evidence="3" id="KW-0808">Transferase</keyword>
<keyword evidence="1" id="KW-0472">Membrane</keyword>
<evidence type="ECO:0000256" key="1">
    <source>
        <dbReference type="SAM" id="Phobius"/>
    </source>
</evidence>
<dbReference type="GO" id="GO:0016757">
    <property type="term" value="F:glycosyltransferase activity"/>
    <property type="evidence" value="ECO:0007669"/>
    <property type="project" value="UniProtKB-KW"/>
</dbReference>
<dbReference type="PANTHER" id="PTHR43646:SF3">
    <property type="entry name" value="SLR1566 PROTEIN"/>
    <property type="match status" value="1"/>
</dbReference>
<proteinExistence type="predicted"/>
<dbReference type="NCBIfam" id="TIGR03469">
    <property type="entry name" value="HpnB"/>
    <property type="match status" value="1"/>
</dbReference>
<dbReference type="SUPFAM" id="SSF53448">
    <property type="entry name" value="Nucleotide-diphospho-sugar transferases"/>
    <property type="match status" value="1"/>
</dbReference>
<evidence type="ECO:0000313" key="3">
    <source>
        <dbReference type="EMBL" id="MDI2112938.1"/>
    </source>
</evidence>
<dbReference type="Pfam" id="PF00535">
    <property type="entry name" value="Glycos_transf_2"/>
    <property type="match status" value="1"/>
</dbReference>
<feature type="transmembrane region" description="Helical" evidence="1">
    <location>
        <begin position="294"/>
        <end position="315"/>
    </location>
</feature>
<dbReference type="Gene3D" id="3.90.550.10">
    <property type="entry name" value="Spore Coat Polysaccharide Biosynthesis Protein SpsA, Chain A"/>
    <property type="match status" value="1"/>
</dbReference>
<dbReference type="Proteomes" id="UP001431775">
    <property type="component" value="Unassembled WGS sequence"/>
</dbReference>
<evidence type="ECO:0000313" key="4">
    <source>
        <dbReference type="Proteomes" id="UP001431775"/>
    </source>
</evidence>
<dbReference type="EMBL" id="JASBAN010000001">
    <property type="protein sequence ID" value="MDI2112938.1"/>
    <property type="molecule type" value="Genomic_DNA"/>
</dbReference>
<dbReference type="RefSeq" id="WP_281462561.1">
    <property type="nucleotide sequence ID" value="NZ_JASBAN010000001.1"/>
</dbReference>
<dbReference type="EC" id="2.4.-.-" evidence="3"/>
<protein>
    <submittedName>
        <fullName evidence="3">Glycosyltransferase</fullName>
        <ecNumber evidence="3">2.4.-.-</ecNumber>
    </submittedName>
</protein>
<accession>A0ABT6Q9P2</accession>
<dbReference type="InterPro" id="IPR029044">
    <property type="entry name" value="Nucleotide-diphossugar_trans"/>
</dbReference>
<reference evidence="3" key="1">
    <citation type="submission" date="2023-05" db="EMBL/GenBank/DDBJ databases">
        <title>Whole genome sequence of Commensalibacter sp.</title>
        <authorList>
            <person name="Charoenyingcharoen P."/>
            <person name="Yukphan P."/>
        </authorList>
    </citation>
    <scope>NUCLEOTIDE SEQUENCE</scope>
    <source>
        <strain evidence="3">TBRC 10068</strain>
    </source>
</reference>
<feature type="transmembrane region" description="Helical" evidence="1">
    <location>
        <begin position="350"/>
        <end position="375"/>
    </location>
</feature>
<feature type="domain" description="Glycosyltransferase 2-like" evidence="2">
    <location>
        <begin position="50"/>
        <end position="233"/>
    </location>
</feature>
<keyword evidence="4" id="KW-1185">Reference proteome</keyword>
<comment type="caution">
    <text evidence="3">The sequence shown here is derived from an EMBL/GenBank/DDBJ whole genome shotgun (WGS) entry which is preliminary data.</text>
</comment>